<dbReference type="PANTHER" id="PTHR30193">
    <property type="entry name" value="ABC TRANSPORTER PERMEASE PROTEIN"/>
    <property type="match status" value="1"/>
</dbReference>
<organism evidence="9 10">
    <name type="scientific">Deinococcus oregonensis</name>
    <dbReference type="NCBI Taxonomy" id="1805970"/>
    <lineage>
        <taxon>Bacteria</taxon>
        <taxon>Thermotogati</taxon>
        <taxon>Deinococcota</taxon>
        <taxon>Deinococci</taxon>
        <taxon>Deinococcales</taxon>
        <taxon>Deinococcaceae</taxon>
        <taxon>Deinococcus</taxon>
    </lineage>
</organism>
<dbReference type="InterPro" id="IPR035906">
    <property type="entry name" value="MetI-like_sf"/>
</dbReference>
<evidence type="ECO:0000256" key="1">
    <source>
        <dbReference type="ARBA" id="ARBA00004651"/>
    </source>
</evidence>
<comment type="caution">
    <text evidence="9">The sequence shown here is derived from an EMBL/GenBank/DDBJ whole genome shotgun (WGS) entry which is preliminary data.</text>
</comment>
<dbReference type="Proteomes" id="UP001589733">
    <property type="component" value="Unassembled WGS sequence"/>
</dbReference>
<evidence type="ECO:0000256" key="6">
    <source>
        <dbReference type="ARBA" id="ARBA00023136"/>
    </source>
</evidence>
<feature type="transmembrane region" description="Helical" evidence="7">
    <location>
        <begin position="119"/>
        <end position="139"/>
    </location>
</feature>
<dbReference type="PROSITE" id="PS50928">
    <property type="entry name" value="ABC_TM1"/>
    <property type="match status" value="1"/>
</dbReference>
<evidence type="ECO:0000256" key="7">
    <source>
        <dbReference type="SAM" id="Phobius"/>
    </source>
</evidence>
<evidence type="ECO:0000256" key="4">
    <source>
        <dbReference type="ARBA" id="ARBA00022692"/>
    </source>
</evidence>
<keyword evidence="5 7" id="KW-1133">Transmembrane helix</keyword>
<feature type="transmembrane region" description="Helical" evidence="7">
    <location>
        <begin position="255"/>
        <end position="274"/>
    </location>
</feature>
<feature type="transmembrane region" description="Helical" evidence="7">
    <location>
        <begin position="25"/>
        <end position="49"/>
    </location>
</feature>
<dbReference type="Gene3D" id="1.10.3720.10">
    <property type="entry name" value="MetI-like"/>
    <property type="match status" value="1"/>
</dbReference>
<evidence type="ECO:0000259" key="8">
    <source>
        <dbReference type="PROSITE" id="PS50928"/>
    </source>
</evidence>
<feature type="transmembrane region" description="Helical" evidence="7">
    <location>
        <begin position="189"/>
        <end position="210"/>
    </location>
</feature>
<keyword evidence="6 7" id="KW-0472">Membrane</keyword>
<evidence type="ECO:0000313" key="9">
    <source>
        <dbReference type="EMBL" id="MFB9992951.1"/>
    </source>
</evidence>
<feature type="transmembrane region" description="Helical" evidence="7">
    <location>
        <begin position="86"/>
        <end position="107"/>
    </location>
</feature>
<feature type="domain" description="ABC transmembrane type-1" evidence="8">
    <location>
        <begin position="82"/>
        <end position="370"/>
    </location>
</feature>
<sequence length="380" mass="42190">MTVTNPTAKRPKATRSKQSQTTTTALLFLAPFLITTLIFFFYAFARAIYYSFTDFNLFNTPKLIGIKPYLDVVADPSFRRALANSLIFAIVTTTLQTVFSLLMAVALNNKIRGMAFFRSAWYMPSITSSVVITLIFLWLFQRRGIANYLITQWQAYQPLILTFLGVLIVVQIAQVLWERSRKLPASWIDPALAAVSALIALVVVFVLNSTGIIGLREVAPYDYQYFADKWISIGNVRVLSIPLLVIIIQNTFTTVPTLMLFFLAGLQSIPGSLYEAADIDGATPYQKLMNVTVPMLRPVTFYVVTVGLIGTMQMFDQVAVIGSAAPQDTLITLAFYVYTNTFKNGAAPVNMASAAAIVLALIILSMVFIQRKFFVAPEAN</sequence>
<dbReference type="RefSeq" id="WP_380010828.1">
    <property type="nucleotide sequence ID" value="NZ_JBHLYR010000044.1"/>
</dbReference>
<keyword evidence="2" id="KW-0813">Transport</keyword>
<protein>
    <submittedName>
        <fullName evidence="9">Carbohydrate ABC transporter permease</fullName>
    </submittedName>
</protein>
<dbReference type="PANTHER" id="PTHR30193:SF37">
    <property type="entry name" value="INNER MEMBRANE ABC TRANSPORTER PERMEASE PROTEIN YCJO"/>
    <property type="match status" value="1"/>
</dbReference>
<dbReference type="InterPro" id="IPR051393">
    <property type="entry name" value="ABC_transporter_permease"/>
</dbReference>
<dbReference type="SUPFAM" id="SSF161098">
    <property type="entry name" value="MetI-like"/>
    <property type="match status" value="1"/>
</dbReference>
<evidence type="ECO:0000256" key="2">
    <source>
        <dbReference type="ARBA" id="ARBA00022448"/>
    </source>
</evidence>
<evidence type="ECO:0000256" key="3">
    <source>
        <dbReference type="ARBA" id="ARBA00022475"/>
    </source>
</evidence>
<reference evidence="9 10" key="1">
    <citation type="submission" date="2024-09" db="EMBL/GenBank/DDBJ databases">
        <authorList>
            <person name="Sun Q."/>
            <person name="Mori K."/>
        </authorList>
    </citation>
    <scope>NUCLEOTIDE SEQUENCE [LARGE SCALE GENOMIC DNA]</scope>
    <source>
        <strain evidence="9 10">JCM 13503</strain>
    </source>
</reference>
<keyword evidence="10" id="KW-1185">Reference proteome</keyword>
<feature type="transmembrane region" description="Helical" evidence="7">
    <location>
        <begin position="294"/>
        <end position="311"/>
    </location>
</feature>
<name>A0ABV6B253_9DEIO</name>
<evidence type="ECO:0000313" key="10">
    <source>
        <dbReference type="Proteomes" id="UP001589733"/>
    </source>
</evidence>
<dbReference type="InterPro" id="IPR000515">
    <property type="entry name" value="MetI-like"/>
</dbReference>
<keyword evidence="4 7" id="KW-0812">Transmembrane</keyword>
<keyword evidence="3" id="KW-1003">Cell membrane</keyword>
<gene>
    <name evidence="9" type="ORF">ACFFLM_13330</name>
</gene>
<dbReference type="EMBL" id="JBHLYR010000044">
    <property type="protein sequence ID" value="MFB9992951.1"/>
    <property type="molecule type" value="Genomic_DNA"/>
</dbReference>
<feature type="transmembrane region" description="Helical" evidence="7">
    <location>
        <begin position="159"/>
        <end position="177"/>
    </location>
</feature>
<comment type="subcellular location">
    <subcellularLocation>
        <location evidence="1">Cell membrane</location>
        <topology evidence="1">Multi-pass membrane protein</topology>
    </subcellularLocation>
</comment>
<proteinExistence type="predicted"/>
<dbReference type="CDD" id="cd06261">
    <property type="entry name" value="TM_PBP2"/>
    <property type="match status" value="1"/>
</dbReference>
<accession>A0ABV6B253</accession>
<evidence type="ECO:0000256" key="5">
    <source>
        <dbReference type="ARBA" id="ARBA00022989"/>
    </source>
</evidence>
<feature type="transmembrane region" description="Helical" evidence="7">
    <location>
        <begin position="351"/>
        <end position="369"/>
    </location>
</feature>